<feature type="transmembrane region" description="Helical" evidence="1">
    <location>
        <begin position="25"/>
        <end position="43"/>
    </location>
</feature>
<dbReference type="EMBL" id="VSSQ01041196">
    <property type="protein sequence ID" value="MPM94592.1"/>
    <property type="molecule type" value="Genomic_DNA"/>
</dbReference>
<dbReference type="AlphaFoldDB" id="A0A645E1X7"/>
<keyword evidence="1" id="KW-0472">Membrane</keyword>
<protein>
    <recommendedName>
        <fullName evidence="3">Glycosyltransferase RgtA/B/C/D-like domain-containing protein</fullName>
    </recommendedName>
</protein>
<feature type="transmembrane region" description="Helical" evidence="1">
    <location>
        <begin position="49"/>
        <end position="69"/>
    </location>
</feature>
<gene>
    <name evidence="2" type="ORF">SDC9_141738</name>
</gene>
<organism evidence="2">
    <name type="scientific">bioreactor metagenome</name>
    <dbReference type="NCBI Taxonomy" id="1076179"/>
    <lineage>
        <taxon>unclassified sequences</taxon>
        <taxon>metagenomes</taxon>
        <taxon>ecological metagenomes</taxon>
    </lineage>
</organism>
<comment type="caution">
    <text evidence="2">The sequence shown here is derived from an EMBL/GenBank/DDBJ whole genome shotgun (WGS) entry which is preliminary data.</text>
</comment>
<evidence type="ECO:0008006" key="3">
    <source>
        <dbReference type="Google" id="ProtNLM"/>
    </source>
</evidence>
<evidence type="ECO:0000256" key="1">
    <source>
        <dbReference type="SAM" id="Phobius"/>
    </source>
</evidence>
<name>A0A645E1X7_9ZZZZ</name>
<reference evidence="2" key="1">
    <citation type="submission" date="2019-08" db="EMBL/GenBank/DDBJ databases">
        <authorList>
            <person name="Kucharzyk K."/>
            <person name="Murdoch R.W."/>
            <person name="Higgins S."/>
            <person name="Loffler F."/>
        </authorList>
    </citation>
    <scope>NUCLEOTIDE SEQUENCE</scope>
</reference>
<sequence>MFYWLIISPIASSLTTQGGHHPTRLFIMIPPLVYFVAQGILALSSSKVFSKLLLIIISFTLIYEISFYYHEYFYRYPKDSFEYWNYGYKELIQSTPNNYQNLYVSNSKYNSLLPFVFYQKILINPLQDVSQKNVIFNYNGFSLINNIYFIDNWGDHDVLNQINKNSQSNDTYILFQGKDIPGDMDFSKKSLEGFKTIKTVYYPNKTIFAQMIQKI</sequence>
<accession>A0A645E1X7</accession>
<evidence type="ECO:0000313" key="2">
    <source>
        <dbReference type="EMBL" id="MPM94592.1"/>
    </source>
</evidence>
<keyword evidence="1" id="KW-0812">Transmembrane</keyword>
<proteinExistence type="predicted"/>
<keyword evidence="1" id="KW-1133">Transmembrane helix</keyword>